<dbReference type="InParanoid" id="A0A1Q3BHV4"/>
<evidence type="ECO:0000313" key="2">
    <source>
        <dbReference type="EMBL" id="GAV67479.1"/>
    </source>
</evidence>
<dbReference type="PANTHER" id="PTHR48185:SF1">
    <property type="entry name" value="NADH:QUINONE OXIDOREDUCTASE_MRP ANTIPORTER MEMBRANE SUBUNIT DOMAIN-CONTAINING PROTEIN"/>
    <property type="match status" value="1"/>
</dbReference>
<proteinExistence type="predicted"/>
<dbReference type="OrthoDB" id="1740515at2759"/>
<accession>A0A1Q3BHV4</accession>
<dbReference type="AlphaFoldDB" id="A0A1Q3BHV4"/>
<evidence type="ECO:0000313" key="3">
    <source>
        <dbReference type="Proteomes" id="UP000187406"/>
    </source>
</evidence>
<dbReference type="Proteomes" id="UP000187406">
    <property type="component" value="Unassembled WGS sequence"/>
</dbReference>
<dbReference type="PANTHER" id="PTHR48185">
    <property type="entry name" value="BNACNNG12700D PROTEIN"/>
    <property type="match status" value="1"/>
</dbReference>
<feature type="transmembrane region" description="Helical" evidence="1">
    <location>
        <begin position="90"/>
        <end position="111"/>
    </location>
</feature>
<feature type="non-terminal residue" evidence="2">
    <location>
        <position position="114"/>
    </location>
</feature>
<organism evidence="2 3">
    <name type="scientific">Cephalotus follicularis</name>
    <name type="common">Albany pitcher plant</name>
    <dbReference type="NCBI Taxonomy" id="3775"/>
    <lineage>
        <taxon>Eukaryota</taxon>
        <taxon>Viridiplantae</taxon>
        <taxon>Streptophyta</taxon>
        <taxon>Embryophyta</taxon>
        <taxon>Tracheophyta</taxon>
        <taxon>Spermatophyta</taxon>
        <taxon>Magnoliopsida</taxon>
        <taxon>eudicotyledons</taxon>
        <taxon>Gunneridae</taxon>
        <taxon>Pentapetalae</taxon>
        <taxon>rosids</taxon>
        <taxon>fabids</taxon>
        <taxon>Oxalidales</taxon>
        <taxon>Cephalotaceae</taxon>
        <taxon>Cephalotus</taxon>
    </lineage>
</organism>
<gene>
    <name evidence="2" type="ORF">CFOL_v3_10984</name>
</gene>
<protein>
    <submittedName>
        <fullName evidence="2">Uncharacterized protein</fullName>
    </submittedName>
</protein>
<keyword evidence="3" id="KW-1185">Reference proteome</keyword>
<keyword evidence="1" id="KW-0472">Membrane</keyword>
<feature type="non-terminal residue" evidence="2">
    <location>
        <position position="1"/>
    </location>
</feature>
<evidence type="ECO:0000256" key="1">
    <source>
        <dbReference type="SAM" id="Phobius"/>
    </source>
</evidence>
<dbReference type="EMBL" id="BDDD01000557">
    <property type="protein sequence ID" value="GAV67479.1"/>
    <property type="molecule type" value="Genomic_DNA"/>
</dbReference>
<comment type="caution">
    <text evidence="2">The sequence shown here is derived from an EMBL/GenBank/DDBJ whole genome shotgun (WGS) entry which is preliminary data.</text>
</comment>
<keyword evidence="1" id="KW-0812">Transmembrane</keyword>
<name>A0A1Q3BHV4_CEPFO</name>
<reference evidence="3" key="1">
    <citation type="submission" date="2016-04" db="EMBL/GenBank/DDBJ databases">
        <title>Cephalotus genome sequencing.</title>
        <authorList>
            <person name="Fukushima K."/>
            <person name="Hasebe M."/>
            <person name="Fang X."/>
        </authorList>
    </citation>
    <scope>NUCLEOTIDE SEQUENCE [LARGE SCALE GENOMIC DNA]</scope>
    <source>
        <strain evidence="3">cv. St1</strain>
    </source>
</reference>
<keyword evidence="1" id="KW-1133">Transmembrane helix</keyword>
<sequence length="114" mass="12224">SARTTFSMVSFLAGSVKRGKSKREMLSISKKQIPPLLQLKHAPTVCLLRNQKGGPGGQSMMGGGAVNAVGGDRERARALQFVAQMVSYEVTIGLILIVRLVSAFGFVKAIARMF</sequence>